<proteinExistence type="predicted"/>
<name>A0ABR5IB39_9ACTN</name>
<evidence type="ECO:0008006" key="3">
    <source>
        <dbReference type="Google" id="ProtNLM"/>
    </source>
</evidence>
<dbReference type="RefSeq" id="WP_049699564.1">
    <property type="nucleotide sequence ID" value="NZ_JAQDQF010000006.1"/>
</dbReference>
<evidence type="ECO:0000313" key="2">
    <source>
        <dbReference type="Proteomes" id="UP000037247"/>
    </source>
</evidence>
<comment type="caution">
    <text evidence="1">The sequence shown here is derived from an EMBL/GenBank/DDBJ whole genome shotgun (WGS) entry which is preliminary data.</text>
</comment>
<dbReference type="EMBL" id="LDTZ01000018">
    <property type="protein sequence ID" value="KNA90626.1"/>
    <property type="molecule type" value="Genomic_DNA"/>
</dbReference>
<dbReference type="Pfam" id="PF10824">
    <property type="entry name" value="T7SS_ESX_EspC"/>
    <property type="match status" value="1"/>
</dbReference>
<keyword evidence="2" id="KW-1185">Reference proteome</keyword>
<dbReference type="Proteomes" id="UP000037247">
    <property type="component" value="Unassembled WGS sequence"/>
</dbReference>
<organism evidence="1 2">
    <name type="scientific">Gordonia jacobaea</name>
    <dbReference type="NCBI Taxonomy" id="122202"/>
    <lineage>
        <taxon>Bacteria</taxon>
        <taxon>Bacillati</taxon>
        <taxon>Actinomycetota</taxon>
        <taxon>Actinomycetes</taxon>
        <taxon>Mycobacteriales</taxon>
        <taxon>Gordoniaceae</taxon>
        <taxon>Gordonia</taxon>
    </lineage>
</organism>
<dbReference type="InterPro" id="IPR022536">
    <property type="entry name" value="EspC"/>
</dbReference>
<reference evidence="1 2" key="1">
    <citation type="submission" date="2015-05" db="EMBL/GenBank/DDBJ databases">
        <title>Draft genome sequence of the bacterium Gordonia jacobaea a new member of the Gordonia genus.</title>
        <authorList>
            <person name="Jimenez-Galisteo G."/>
            <person name="Dominguez A."/>
            <person name="Munoz E."/>
            <person name="Vinas M."/>
        </authorList>
    </citation>
    <scope>NUCLEOTIDE SEQUENCE [LARGE SCALE GENOMIC DNA]</scope>
    <source>
        <strain evidence="2">mv1</strain>
    </source>
</reference>
<accession>A0ABR5IB39</accession>
<sequence length="112" mass="11447">MTDLTSYRTSLDTAALETAALDAYAGTQRTAGNRVAAHATAGRADLTALTPTFGVIGADFLAALSATMRARAERLDAIAVAHDRIGTNTTTAAVAYSDADTASASDMGLRLP</sequence>
<gene>
    <name evidence="1" type="ORF">ABW18_13810</name>
</gene>
<evidence type="ECO:0000313" key="1">
    <source>
        <dbReference type="EMBL" id="KNA90626.1"/>
    </source>
</evidence>
<protein>
    <recommendedName>
        <fullName evidence="3">ESX-1 secretion-associated protein</fullName>
    </recommendedName>
</protein>